<evidence type="ECO:0000313" key="2">
    <source>
        <dbReference type="Proteomes" id="UP000033566"/>
    </source>
</evidence>
<dbReference type="RefSeq" id="WP_035106227.1">
    <property type="nucleotide sequence ID" value="NZ_CP011311.1"/>
</dbReference>
<sequence>MSQYLYMKTTLSVPGVGSAVHVAEMREQDATSCTMLRMVALDPNEAVAGIATPAASKGNADTPQEVVPHPNTYDNFPDISAEQVAQEEFETLWSEAVAKFGELS</sequence>
<keyword evidence="2" id="KW-1185">Reference proteome</keyword>
<dbReference type="Proteomes" id="UP000033566">
    <property type="component" value="Chromosome"/>
</dbReference>
<organism evidence="1 2">
    <name type="scientific">Corynebacterium camporealensis</name>
    <dbReference type="NCBI Taxonomy" id="161896"/>
    <lineage>
        <taxon>Bacteria</taxon>
        <taxon>Bacillati</taxon>
        <taxon>Actinomycetota</taxon>
        <taxon>Actinomycetes</taxon>
        <taxon>Mycobacteriales</taxon>
        <taxon>Corynebacteriaceae</taxon>
        <taxon>Corynebacterium</taxon>
    </lineage>
</organism>
<accession>A0A0F6QYM1</accession>
<dbReference type="AlphaFoldDB" id="A0A0F6QYM1"/>
<dbReference type="HOGENOM" id="CLU_177601_0_0_11"/>
<protein>
    <submittedName>
        <fullName evidence="1">Uncharacterized protein</fullName>
    </submittedName>
</protein>
<gene>
    <name evidence="1" type="ORF">UL81_11480</name>
</gene>
<dbReference type="EMBL" id="CP011311">
    <property type="protein sequence ID" value="AKE40225.1"/>
    <property type="molecule type" value="Genomic_DNA"/>
</dbReference>
<evidence type="ECO:0000313" key="1">
    <source>
        <dbReference type="EMBL" id="AKE40225.1"/>
    </source>
</evidence>
<name>A0A0F6QYM1_9CORY</name>
<dbReference type="PATRIC" id="fig|161896.4.peg.2240"/>
<dbReference type="KEGG" id="ccj:UL81_11480"/>
<proteinExistence type="predicted"/>
<dbReference type="STRING" id="161896.UL81_11480"/>
<dbReference type="OrthoDB" id="4414653at2"/>
<reference evidence="1 2" key="1">
    <citation type="journal article" date="2015" name="Genome Announc.">
        <title>Complete Genome Sequence of Corynebacterium camporealensis DSM 44610, Isolated from the Milk of a Manchega Sheep with Subclinical Mastitis.</title>
        <authorList>
            <person name="Ruckert C."/>
            <person name="Albersmeier A."/>
            <person name="Winkler A."/>
            <person name="Tauch A."/>
        </authorList>
    </citation>
    <scope>NUCLEOTIDE SEQUENCE [LARGE SCALE GENOMIC DNA]</scope>
    <source>
        <strain evidence="1 2">DSM 44610</strain>
    </source>
</reference>